<comment type="caution">
    <text evidence="1">The sequence shown here is derived from an EMBL/GenBank/DDBJ whole genome shotgun (WGS) entry which is preliminary data.</text>
</comment>
<dbReference type="EMBL" id="JFBT01000001">
    <property type="protein sequence ID" value="EXG81984.1"/>
    <property type="molecule type" value="Genomic_DNA"/>
</dbReference>
<dbReference type="PATRIC" id="fig|927661.3.peg.3071"/>
<dbReference type="OrthoDB" id="3469122at2"/>
<accession>A0A010ZTF1</accession>
<dbReference type="AlphaFoldDB" id="A0A010ZTF1"/>
<dbReference type="RefSeq" id="WP_035851498.1">
    <property type="nucleotide sequence ID" value="NZ_KK073874.1"/>
</dbReference>
<protein>
    <submittedName>
        <fullName evidence="1">Uncharacterized protein</fullName>
    </submittedName>
</protein>
<gene>
    <name evidence="1" type="ORF">CryarDRAFT_3111</name>
</gene>
<dbReference type="HOGENOM" id="CLU_1352756_0_0_11"/>
<sequence length="202" mass="21894">MSPDLLVVPHTWLYAPRNPTLTITSFQEAPTPDGVACTATISVNDEAVGLLHNDGRGGATVFHSNGNPRFGPADMTAFVAACRTHNGGVLAAEWVFEELISSWSLEYAIQVARRTGHRVIRALDAIGEAESAESLVVLNGAHRLVGTLAGSGRDALIAHLTATSYGNEQRWWQVWTELRPRHGAWQDLTHRPAGVPADRDSR</sequence>
<dbReference type="Proteomes" id="UP000021053">
    <property type="component" value="Unassembled WGS sequence"/>
</dbReference>
<evidence type="ECO:0000313" key="1">
    <source>
        <dbReference type="EMBL" id="EXG81984.1"/>
    </source>
</evidence>
<keyword evidence="2" id="KW-1185">Reference proteome</keyword>
<proteinExistence type="predicted"/>
<evidence type="ECO:0000313" key="2">
    <source>
        <dbReference type="Proteomes" id="UP000021053"/>
    </source>
</evidence>
<reference evidence="1 2" key="1">
    <citation type="submission" date="2013-07" db="EMBL/GenBank/DDBJ databases">
        <authorList>
            <consortium name="DOE Joint Genome Institute"/>
            <person name="Eisen J."/>
            <person name="Huntemann M."/>
            <person name="Han J."/>
            <person name="Chen A."/>
            <person name="Kyrpides N."/>
            <person name="Mavromatis K."/>
            <person name="Markowitz V."/>
            <person name="Palaniappan K."/>
            <person name="Ivanova N."/>
            <person name="Schaumberg A."/>
            <person name="Pati A."/>
            <person name="Liolios K."/>
            <person name="Nordberg H.P."/>
            <person name="Cantor M.N."/>
            <person name="Hua S.X."/>
            <person name="Woyke T."/>
        </authorList>
    </citation>
    <scope>NUCLEOTIDE SEQUENCE [LARGE SCALE GENOMIC DNA]</scope>
    <source>
        <strain evidence="1 2">DSM 44712</strain>
    </source>
</reference>
<organism evidence="1 2">
    <name type="scientific">Cryptosporangium arvum DSM 44712</name>
    <dbReference type="NCBI Taxonomy" id="927661"/>
    <lineage>
        <taxon>Bacteria</taxon>
        <taxon>Bacillati</taxon>
        <taxon>Actinomycetota</taxon>
        <taxon>Actinomycetes</taxon>
        <taxon>Cryptosporangiales</taxon>
        <taxon>Cryptosporangiaceae</taxon>
        <taxon>Cryptosporangium</taxon>
    </lineage>
</organism>
<name>A0A010ZTF1_9ACTN</name>